<dbReference type="RefSeq" id="WP_158595520.1">
    <property type="nucleotide sequence ID" value="NZ_JACOIH010000001.1"/>
</dbReference>
<feature type="compositionally biased region" description="Basic and acidic residues" evidence="1">
    <location>
        <begin position="94"/>
        <end position="108"/>
    </location>
</feature>
<dbReference type="Proteomes" id="UP000602181">
    <property type="component" value="Unassembled WGS sequence"/>
</dbReference>
<evidence type="ECO:0000313" key="3">
    <source>
        <dbReference type="Proteomes" id="UP000602181"/>
    </source>
</evidence>
<protein>
    <submittedName>
        <fullName evidence="2">Uncharacterized protein</fullName>
    </submittedName>
</protein>
<evidence type="ECO:0000256" key="1">
    <source>
        <dbReference type="SAM" id="MobiDB-lite"/>
    </source>
</evidence>
<sequence length="108" mass="12476">MQKQLEKVYKKTFPQSGKVVKIVPKLLLFLLCGQYDIDNNKDYGYHKKPAHNRQEHPGTVARIRNERERRGSEADRTEKRGQHRSDSLGNPVEHMPKASEKVVKTALP</sequence>
<organism evidence="2 3">
    <name type="scientific">Anaerotruncus massiliensis</name>
    <name type="common">ex Togo et al. 2019</name>
    <dbReference type="NCBI Taxonomy" id="1673720"/>
    <lineage>
        <taxon>Bacteria</taxon>
        <taxon>Bacillati</taxon>
        <taxon>Bacillota</taxon>
        <taxon>Clostridia</taxon>
        <taxon>Eubacteriales</taxon>
        <taxon>Oscillospiraceae</taxon>
        <taxon>Anaerotruncus</taxon>
    </lineage>
</organism>
<gene>
    <name evidence="2" type="ORF">H8R05_01330</name>
</gene>
<comment type="caution">
    <text evidence="2">The sequence shown here is derived from an EMBL/GenBank/DDBJ whole genome shotgun (WGS) entry which is preliminary data.</text>
</comment>
<keyword evidence="3" id="KW-1185">Reference proteome</keyword>
<feature type="compositionally biased region" description="Basic and acidic residues" evidence="1">
    <location>
        <begin position="63"/>
        <end position="86"/>
    </location>
</feature>
<name>A0ABR7AAU5_9FIRM</name>
<feature type="region of interest" description="Disordered" evidence="1">
    <location>
        <begin position="41"/>
        <end position="108"/>
    </location>
</feature>
<accession>A0ABR7AAU5</accession>
<proteinExistence type="predicted"/>
<reference evidence="2 3" key="1">
    <citation type="submission" date="2020-08" db="EMBL/GenBank/DDBJ databases">
        <authorList>
            <person name="Liu C."/>
            <person name="Sun Q."/>
        </authorList>
    </citation>
    <scope>NUCLEOTIDE SEQUENCE [LARGE SCALE GENOMIC DNA]</scope>
    <source>
        <strain evidence="2 3">22A2-44</strain>
    </source>
</reference>
<dbReference type="EMBL" id="JACOIH010000001">
    <property type="protein sequence ID" value="MBC3937539.1"/>
    <property type="molecule type" value="Genomic_DNA"/>
</dbReference>
<evidence type="ECO:0000313" key="2">
    <source>
        <dbReference type="EMBL" id="MBC3937539.1"/>
    </source>
</evidence>